<name>A0ABT2LP05_9HYPH</name>
<dbReference type="Proteomes" id="UP001320831">
    <property type="component" value="Unassembled WGS sequence"/>
</dbReference>
<dbReference type="SUPFAM" id="SSF51182">
    <property type="entry name" value="RmlC-like cupins"/>
    <property type="match status" value="2"/>
</dbReference>
<comment type="caution">
    <text evidence="1">The sequence shown here is derived from an EMBL/GenBank/DDBJ whole genome shotgun (WGS) entry which is preliminary data.</text>
</comment>
<proteinExistence type="predicted"/>
<sequence>MTPIVRKFTRNDAKNWDQLEDKQIFGGNVIDRSYGYAMSSMYWQLGRGEEAPVPAPYDEVWTVMRGKVSIRSDQAAVTAGAGEILLVPKGTPGTAHIEADTELLTIAHPPSWEIAPEAWQAIQAGNQIGSGMKRVSINEVVSWEQVGDQAFIAHIPDKAGFALGLGFARLAPDSALTLADDYASHDVIIAVTKGAAEVSLSNSALTMRPGEFVYRPAGNAVVLHAADESEAALVRYPGSDLAA</sequence>
<dbReference type="InterPro" id="IPR010424">
    <property type="entry name" value="EutQ"/>
</dbReference>
<accession>A0ABT2LP05</accession>
<dbReference type="EMBL" id="JAOCZP010000004">
    <property type="protein sequence ID" value="MCT7376300.1"/>
    <property type="molecule type" value="Genomic_DNA"/>
</dbReference>
<dbReference type="InterPro" id="IPR011051">
    <property type="entry name" value="RmlC_Cupin_sf"/>
</dbReference>
<dbReference type="RefSeq" id="WP_260904094.1">
    <property type="nucleotide sequence ID" value="NZ_JAOCZP010000004.1"/>
</dbReference>
<dbReference type="InterPro" id="IPR014710">
    <property type="entry name" value="RmlC-like_jellyroll"/>
</dbReference>
<protein>
    <submittedName>
        <fullName evidence="1">Cupin domain-containing protein</fullName>
    </submittedName>
</protein>
<evidence type="ECO:0000313" key="2">
    <source>
        <dbReference type="Proteomes" id="UP001320831"/>
    </source>
</evidence>
<keyword evidence="2" id="KW-1185">Reference proteome</keyword>
<gene>
    <name evidence="1" type="ORF">N5A92_14775</name>
</gene>
<dbReference type="Pfam" id="PF06249">
    <property type="entry name" value="EutQ"/>
    <property type="match status" value="1"/>
</dbReference>
<evidence type="ECO:0000313" key="1">
    <source>
        <dbReference type="EMBL" id="MCT7376300.1"/>
    </source>
</evidence>
<dbReference type="Gene3D" id="2.60.120.10">
    <property type="entry name" value="Jelly Rolls"/>
    <property type="match status" value="2"/>
</dbReference>
<organism evidence="1 2">
    <name type="scientific">Chelativorans salis</name>
    <dbReference type="NCBI Taxonomy" id="2978478"/>
    <lineage>
        <taxon>Bacteria</taxon>
        <taxon>Pseudomonadati</taxon>
        <taxon>Pseudomonadota</taxon>
        <taxon>Alphaproteobacteria</taxon>
        <taxon>Hyphomicrobiales</taxon>
        <taxon>Phyllobacteriaceae</taxon>
        <taxon>Chelativorans</taxon>
    </lineage>
</organism>
<reference evidence="1 2" key="1">
    <citation type="submission" date="2022-09" db="EMBL/GenBank/DDBJ databases">
        <title>Chelativorans salina sp. nov., a novel slightly halophilic bacterium isolated from a saline lake sediment enrichment.</title>
        <authorList>
            <person name="Gao L."/>
            <person name="Fang B.-Z."/>
            <person name="Li W.-J."/>
        </authorList>
    </citation>
    <scope>NUCLEOTIDE SEQUENCE [LARGE SCALE GENOMIC DNA]</scope>
    <source>
        <strain evidence="1 2">EGI FJ00035</strain>
    </source>
</reference>